<feature type="compositionally biased region" description="Basic residues" evidence="1">
    <location>
        <begin position="179"/>
        <end position="195"/>
    </location>
</feature>
<organism evidence="2 3">
    <name type="scientific">Caballeronia calidae</name>
    <dbReference type="NCBI Taxonomy" id="1777139"/>
    <lineage>
        <taxon>Bacteria</taxon>
        <taxon>Pseudomonadati</taxon>
        <taxon>Pseudomonadota</taxon>
        <taxon>Betaproteobacteria</taxon>
        <taxon>Burkholderiales</taxon>
        <taxon>Burkholderiaceae</taxon>
        <taxon>Caballeronia</taxon>
    </lineage>
</organism>
<accession>A0A158EJR2</accession>
<dbReference type="AlphaFoldDB" id="A0A158EJR2"/>
<sequence length="195" mass="21623">MSPGVLNEHRLMASARFDSQPLLCIVLAGDTRLTDKLRRDELLPLGSRIRSWLATEKASTDDLQPCLEHLLVSAGAPQLMTPPLRHTLCKHALSNYRVLTTVTSWRPETKAIVSGIAAPVQRNASGRAKQRAKVMPLALPNPPDLVRRAHPKEDNGPGNPYTYPQSFALKTGFHPGSKFSRRGHRGRRRMDRSPG</sequence>
<reference evidence="2" key="1">
    <citation type="submission" date="2016-01" db="EMBL/GenBank/DDBJ databases">
        <authorList>
            <person name="Peeters C."/>
        </authorList>
    </citation>
    <scope>NUCLEOTIDE SEQUENCE</scope>
    <source>
        <strain evidence="2">LMG 29321</strain>
    </source>
</reference>
<evidence type="ECO:0000256" key="1">
    <source>
        <dbReference type="SAM" id="MobiDB-lite"/>
    </source>
</evidence>
<dbReference type="EMBL" id="FCOX02000161">
    <property type="protein sequence ID" value="SAL07054.1"/>
    <property type="molecule type" value="Genomic_DNA"/>
</dbReference>
<feature type="region of interest" description="Disordered" evidence="1">
    <location>
        <begin position="138"/>
        <end position="195"/>
    </location>
</feature>
<feature type="compositionally biased region" description="Basic and acidic residues" evidence="1">
    <location>
        <begin position="145"/>
        <end position="155"/>
    </location>
</feature>
<dbReference type="Proteomes" id="UP000071859">
    <property type="component" value="Unassembled WGS sequence"/>
</dbReference>
<evidence type="ECO:0000313" key="3">
    <source>
        <dbReference type="Proteomes" id="UP000071859"/>
    </source>
</evidence>
<proteinExistence type="predicted"/>
<evidence type="ECO:0000313" key="2">
    <source>
        <dbReference type="EMBL" id="SAL07054.1"/>
    </source>
</evidence>
<protein>
    <submittedName>
        <fullName evidence="2">Uncharacterized protein</fullName>
    </submittedName>
</protein>
<gene>
    <name evidence="2" type="ORF">AWB78_08391</name>
</gene>
<comment type="caution">
    <text evidence="2">The sequence shown here is derived from an EMBL/GenBank/DDBJ whole genome shotgun (WGS) entry which is preliminary data.</text>
</comment>
<name>A0A158EJR2_9BURK</name>
<keyword evidence="3" id="KW-1185">Reference proteome</keyword>